<feature type="transmembrane region" description="Helical" evidence="8">
    <location>
        <begin position="438"/>
        <end position="460"/>
    </location>
</feature>
<dbReference type="Proteomes" id="UP000013167">
    <property type="component" value="Unassembled WGS sequence"/>
</dbReference>
<evidence type="ECO:0000256" key="7">
    <source>
        <dbReference type="ARBA" id="ARBA00023136"/>
    </source>
</evidence>
<reference evidence="9 10" key="1">
    <citation type="journal article" date="2013" name="ISME J.">
        <title>A metabolic model for members of the genus Tetrasphaera involved in enhanced biological phosphorus removal.</title>
        <authorList>
            <person name="Kristiansen R."/>
            <person name="Nguyen H.T.T."/>
            <person name="Saunders A.M."/>
            <person name="Nielsen J.L."/>
            <person name="Wimmer R."/>
            <person name="Le V.Q."/>
            <person name="McIlroy S.J."/>
            <person name="Petrovski S."/>
            <person name="Seviour R.J."/>
            <person name="Calteau A."/>
            <person name="Nielsen K.L."/>
            <person name="Nielsen P.H."/>
        </authorList>
    </citation>
    <scope>NUCLEOTIDE SEQUENCE [LARGE SCALE GENOMIC DNA]</scope>
    <source>
        <strain evidence="9 10">Lp2</strain>
    </source>
</reference>
<dbReference type="GO" id="GO:0008360">
    <property type="term" value="P:regulation of cell shape"/>
    <property type="evidence" value="ECO:0007669"/>
    <property type="project" value="UniProtKB-KW"/>
</dbReference>
<feature type="transmembrane region" description="Helical" evidence="8">
    <location>
        <begin position="169"/>
        <end position="190"/>
    </location>
</feature>
<evidence type="ECO:0000256" key="3">
    <source>
        <dbReference type="ARBA" id="ARBA00022692"/>
    </source>
</evidence>
<feature type="transmembrane region" description="Helical" evidence="8">
    <location>
        <begin position="65"/>
        <end position="83"/>
    </location>
</feature>
<feature type="transmembrane region" description="Helical" evidence="8">
    <location>
        <begin position="205"/>
        <end position="227"/>
    </location>
</feature>
<keyword evidence="5" id="KW-0573">Peptidoglycan synthesis</keyword>
<gene>
    <name evidence="9" type="primary">mviN</name>
    <name evidence="9" type="ORF">BN10_480002</name>
</gene>
<feature type="transmembrane region" description="Helical" evidence="8">
    <location>
        <begin position="472"/>
        <end position="494"/>
    </location>
</feature>
<feature type="transmembrane region" description="Helical" evidence="8">
    <location>
        <begin position="253"/>
        <end position="275"/>
    </location>
</feature>
<dbReference type="PANTHER" id="PTHR47019">
    <property type="entry name" value="LIPID II FLIPPASE MURJ"/>
    <property type="match status" value="1"/>
</dbReference>
<evidence type="ECO:0000256" key="4">
    <source>
        <dbReference type="ARBA" id="ARBA00022960"/>
    </source>
</evidence>
<keyword evidence="4" id="KW-0133">Cell shape</keyword>
<dbReference type="RefSeq" id="WP_010849879.1">
    <property type="nucleotide sequence ID" value="NZ_HF570956.1"/>
</dbReference>
<protein>
    <submittedName>
        <fullName evidence="9">Integral membrane protein MviN</fullName>
    </submittedName>
</protein>
<dbReference type="GO" id="GO:0015648">
    <property type="term" value="F:lipid-linked peptidoglycan transporter activity"/>
    <property type="evidence" value="ECO:0007669"/>
    <property type="project" value="TreeGrafter"/>
</dbReference>
<comment type="subcellular location">
    <subcellularLocation>
        <location evidence="1">Cell membrane</location>
        <topology evidence="1">Multi-pass membrane protein</topology>
    </subcellularLocation>
</comment>
<feature type="transmembrane region" description="Helical" evidence="8">
    <location>
        <begin position="506"/>
        <end position="525"/>
    </location>
</feature>
<feature type="transmembrane region" description="Helical" evidence="8">
    <location>
        <begin position="21"/>
        <end position="45"/>
    </location>
</feature>
<dbReference type="eggNOG" id="COG0728">
    <property type="taxonomic scope" value="Bacteria"/>
</dbReference>
<keyword evidence="10" id="KW-1185">Reference proteome</keyword>
<feature type="transmembrane region" description="Helical" evidence="8">
    <location>
        <begin position="410"/>
        <end position="432"/>
    </location>
</feature>
<organism evidence="9 10">
    <name type="scientific">Phycicoccus elongatus Lp2</name>
    <dbReference type="NCBI Taxonomy" id="1193181"/>
    <lineage>
        <taxon>Bacteria</taxon>
        <taxon>Bacillati</taxon>
        <taxon>Actinomycetota</taxon>
        <taxon>Actinomycetes</taxon>
        <taxon>Micrococcales</taxon>
        <taxon>Intrasporangiaceae</taxon>
        <taxon>Phycicoccus</taxon>
    </lineage>
</organism>
<evidence type="ECO:0000256" key="2">
    <source>
        <dbReference type="ARBA" id="ARBA00022475"/>
    </source>
</evidence>
<dbReference type="EMBL" id="CAIZ01000117">
    <property type="protein sequence ID" value="CCH70003.1"/>
    <property type="molecule type" value="Genomic_DNA"/>
</dbReference>
<dbReference type="OrthoDB" id="9786339at2"/>
<proteinExistence type="predicted"/>
<dbReference type="GO" id="GO:0005886">
    <property type="term" value="C:plasma membrane"/>
    <property type="evidence" value="ECO:0007669"/>
    <property type="project" value="UniProtKB-SubCell"/>
</dbReference>
<evidence type="ECO:0000256" key="1">
    <source>
        <dbReference type="ARBA" id="ARBA00004651"/>
    </source>
</evidence>
<dbReference type="GO" id="GO:0009252">
    <property type="term" value="P:peptidoglycan biosynthetic process"/>
    <property type="evidence" value="ECO:0007669"/>
    <property type="project" value="UniProtKB-KW"/>
</dbReference>
<keyword evidence="7 8" id="KW-0472">Membrane</keyword>
<feature type="transmembrane region" description="Helical" evidence="8">
    <location>
        <begin position="379"/>
        <end position="398"/>
    </location>
</feature>
<dbReference type="InterPro" id="IPR051050">
    <property type="entry name" value="Lipid_II_flippase_MurJ/MviN"/>
</dbReference>
<evidence type="ECO:0000256" key="8">
    <source>
        <dbReference type="SAM" id="Phobius"/>
    </source>
</evidence>
<keyword evidence="2" id="KW-1003">Cell membrane</keyword>
<dbReference type="Pfam" id="PF03023">
    <property type="entry name" value="MurJ"/>
    <property type="match status" value="1"/>
</dbReference>
<keyword evidence="3 8" id="KW-0812">Transmembrane</keyword>
<accession>N0DZC5</accession>
<feature type="transmembrane region" description="Helical" evidence="8">
    <location>
        <begin position="134"/>
        <end position="157"/>
    </location>
</feature>
<evidence type="ECO:0000256" key="6">
    <source>
        <dbReference type="ARBA" id="ARBA00022989"/>
    </source>
</evidence>
<evidence type="ECO:0000313" key="9">
    <source>
        <dbReference type="EMBL" id="CCH70003.1"/>
    </source>
</evidence>
<name>N0DZC5_9MICO</name>
<dbReference type="InterPro" id="IPR004268">
    <property type="entry name" value="MurJ"/>
</dbReference>
<dbReference type="PRINTS" id="PR01806">
    <property type="entry name" value="VIRFACTRMVIN"/>
</dbReference>
<dbReference type="GO" id="GO:0034204">
    <property type="term" value="P:lipid translocation"/>
    <property type="evidence" value="ECO:0007669"/>
    <property type="project" value="TreeGrafter"/>
</dbReference>
<feature type="transmembrane region" description="Helical" evidence="8">
    <location>
        <begin position="298"/>
        <end position="319"/>
    </location>
</feature>
<dbReference type="HOGENOM" id="CLU_006797_3_0_11"/>
<dbReference type="NCBIfam" id="TIGR01695">
    <property type="entry name" value="murJ_mviN"/>
    <property type="match status" value="1"/>
</dbReference>
<feature type="transmembrane region" description="Helical" evidence="8">
    <location>
        <begin position="340"/>
        <end position="359"/>
    </location>
</feature>
<feature type="transmembrane region" description="Helical" evidence="8">
    <location>
        <begin position="95"/>
        <end position="122"/>
    </location>
</feature>
<evidence type="ECO:0000256" key="5">
    <source>
        <dbReference type="ARBA" id="ARBA00022984"/>
    </source>
</evidence>
<dbReference type="STRING" id="1193181.BN10_480002"/>
<dbReference type="AlphaFoldDB" id="N0DZC5"/>
<comment type="caution">
    <text evidence="9">The sequence shown here is derived from an EMBL/GenBank/DDBJ whole genome shotgun (WGS) entry which is preliminary data.</text>
</comment>
<evidence type="ECO:0000313" key="10">
    <source>
        <dbReference type="Proteomes" id="UP000013167"/>
    </source>
</evidence>
<sequence length="550" mass="58322">MSEQRAVATAGGDVRLARAGLVMAAGTLTSRVLGLIRVSLLGGIIGTTGLAADAFGVANTLPNQFYLILAGGILNAVLVPQIVKSMTHDDGGQEFVNRLVTLALMLLVGATVLVTVAAPLLVMAFSKVRSGPAFHLAVAFAFICLPQVFFYGLYTLLGQILNANNRFAAYMWAPVVANVVALAGLLYFLASGQPSMVGPADWTPTMIWILAGSSTLSIALQALFLVIPLRRMGFRYRPVWGFRGVGLGSAGKVAAWTFAAVIVAQLGFVITSQVLTRASDLMDALHQVGPGRATFDNAFLLFMLPHSLVTVSLVTALFTRMSRGVTQGDSTALAADVRRGLRMPAVILVPGVVLVLVFADLVTRVLFFRNDYPQTHAVAIVAMALYCGVIPFGWLYLSERFFYAHEDARTPFFIQCLVTTISQTGALIGATLDPRHTAIAIGIAQSIAYATGAIIGFTLIRRRLGRLGLGGVLAAYLRLLGPAIVSAALLWLGLRALAPDLLDRGPAPALLALLVAGPVHLLLSLGGAHLLRVPEVGELVSPVLRRLRRG</sequence>
<dbReference type="PANTHER" id="PTHR47019:SF1">
    <property type="entry name" value="LIPID II FLIPPASE MURJ"/>
    <property type="match status" value="1"/>
</dbReference>
<keyword evidence="6 8" id="KW-1133">Transmembrane helix</keyword>